<keyword evidence="3" id="KW-1185">Reference proteome</keyword>
<dbReference type="InterPro" id="IPR000182">
    <property type="entry name" value="GNAT_dom"/>
</dbReference>
<dbReference type="PANTHER" id="PTHR43072:SF60">
    <property type="entry name" value="L-2,4-DIAMINOBUTYRIC ACID ACETYLTRANSFERASE"/>
    <property type="match status" value="1"/>
</dbReference>
<feature type="domain" description="N-acetyltransferase" evidence="1">
    <location>
        <begin position="1"/>
        <end position="165"/>
    </location>
</feature>
<dbReference type="GO" id="GO:0016747">
    <property type="term" value="F:acyltransferase activity, transferring groups other than amino-acyl groups"/>
    <property type="evidence" value="ECO:0007669"/>
    <property type="project" value="InterPro"/>
</dbReference>
<reference evidence="2 3" key="1">
    <citation type="journal article" date="2023" name="Int. J. Syst. Evol. Microbiol.">
        <title>Terrisporobacter hibernicus sp. nov., isolated from bovine faeces in Northern Ireland.</title>
        <authorList>
            <person name="Mitchell M."/>
            <person name="Nguyen S.V."/>
            <person name="Connor M."/>
            <person name="Fairley D.J."/>
            <person name="Donoghue O."/>
            <person name="Marshall H."/>
            <person name="Koolman L."/>
            <person name="McMullan G."/>
            <person name="Schaffer K.E."/>
            <person name="McGrath J.W."/>
            <person name="Fanning S."/>
        </authorList>
    </citation>
    <scope>NUCLEOTIDE SEQUENCE [LARGE SCALE GENOMIC DNA]</scope>
    <source>
        <strain evidence="2 3">MCA3</strain>
    </source>
</reference>
<dbReference type="PROSITE" id="PS51186">
    <property type="entry name" value="GNAT"/>
    <property type="match status" value="1"/>
</dbReference>
<gene>
    <name evidence="2" type="ORF">JW646_19385</name>
</gene>
<dbReference type="AlphaFoldDB" id="A0AAX2ZH35"/>
<dbReference type="Proteomes" id="UP001198983">
    <property type="component" value="Chromosome"/>
</dbReference>
<dbReference type="RefSeq" id="WP_228416077.1">
    <property type="nucleotide sequence ID" value="NZ_CP081135.1"/>
</dbReference>
<evidence type="ECO:0000259" key="1">
    <source>
        <dbReference type="PROSITE" id="PS51186"/>
    </source>
</evidence>
<protein>
    <submittedName>
        <fullName evidence="2">GNAT family N-acetyltransferase</fullName>
    </submittedName>
</protein>
<dbReference type="PANTHER" id="PTHR43072">
    <property type="entry name" value="N-ACETYLTRANSFERASE"/>
    <property type="match status" value="1"/>
</dbReference>
<accession>A0AAX2ZH35</accession>
<dbReference type="SUPFAM" id="SSF55729">
    <property type="entry name" value="Acyl-CoA N-acyltransferases (Nat)"/>
    <property type="match status" value="1"/>
</dbReference>
<dbReference type="CDD" id="cd04301">
    <property type="entry name" value="NAT_SF"/>
    <property type="match status" value="1"/>
</dbReference>
<dbReference type="Pfam" id="PF00583">
    <property type="entry name" value="Acetyltransf_1"/>
    <property type="match status" value="1"/>
</dbReference>
<evidence type="ECO:0000313" key="2">
    <source>
        <dbReference type="EMBL" id="UEL47750.1"/>
    </source>
</evidence>
<dbReference type="EMBL" id="CP081135">
    <property type="protein sequence ID" value="UEL47750.1"/>
    <property type="molecule type" value="Genomic_DNA"/>
</dbReference>
<organism evidence="2 3">
    <name type="scientific">Terrisporobacter hibernicus</name>
    <dbReference type="NCBI Taxonomy" id="2813371"/>
    <lineage>
        <taxon>Bacteria</taxon>
        <taxon>Bacillati</taxon>
        <taxon>Bacillota</taxon>
        <taxon>Clostridia</taxon>
        <taxon>Peptostreptococcales</taxon>
        <taxon>Peptostreptococcaceae</taxon>
        <taxon>Terrisporobacter</taxon>
    </lineage>
</organism>
<name>A0AAX2ZH35_9FIRM</name>
<evidence type="ECO:0000313" key="3">
    <source>
        <dbReference type="Proteomes" id="UP001198983"/>
    </source>
</evidence>
<dbReference type="InterPro" id="IPR016181">
    <property type="entry name" value="Acyl_CoA_acyltransferase"/>
</dbReference>
<dbReference type="KEGG" id="tem:JW646_19385"/>
<dbReference type="Gene3D" id="3.40.630.30">
    <property type="match status" value="1"/>
</dbReference>
<sequence>MIRKASLNDINNIMDIIKSTVEEMKTYNNTQWDENYPQAIDFTEDVESGDLYVQDEDNQIKGFICLNYIEPIEYEDLSWQSKDKAMVIHRMAVNANYRQQGVATKLMNFAEELALENNVVYLKTDTYSINTKMNSLFKKCGFNLVGEMSFLGKEKSFYCYDKLLIDRTGKFKSEF</sequence>
<proteinExistence type="predicted"/>